<name>A0A087UBW8_STEMI</name>
<accession>A0A087UBW8</accession>
<reference evidence="1 2" key="1">
    <citation type="submission" date="2013-11" db="EMBL/GenBank/DDBJ databases">
        <title>Genome sequencing of Stegodyphus mimosarum.</title>
        <authorList>
            <person name="Bechsgaard J."/>
        </authorList>
    </citation>
    <scope>NUCLEOTIDE SEQUENCE [LARGE SCALE GENOMIC DNA]</scope>
</reference>
<proteinExistence type="predicted"/>
<dbReference type="EMBL" id="KK119137">
    <property type="protein sequence ID" value="KFM74857.1"/>
    <property type="molecule type" value="Genomic_DNA"/>
</dbReference>
<protein>
    <submittedName>
        <fullName evidence="1">Uncharacterized protein</fullName>
    </submittedName>
</protein>
<dbReference type="AlphaFoldDB" id="A0A087UBW8"/>
<evidence type="ECO:0000313" key="1">
    <source>
        <dbReference type="EMBL" id="KFM74857.1"/>
    </source>
</evidence>
<feature type="non-terminal residue" evidence="1">
    <location>
        <position position="36"/>
    </location>
</feature>
<sequence>MKLPTNYGEGLYNLPFCYRSVMELEDVSDKDLLNKK</sequence>
<gene>
    <name evidence="1" type="ORF">X975_18445</name>
</gene>
<organism evidence="1 2">
    <name type="scientific">Stegodyphus mimosarum</name>
    <name type="common">African social velvet spider</name>
    <dbReference type="NCBI Taxonomy" id="407821"/>
    <lineage>
        <taxon>Eukaryota</taxon>
        <taxon>Metazoa</taxon>
        <taxon>Ecdysozoa</taxon>
        <taxon>Arthropoda</taxon>
        <taxon>Chelicerata</taxon>
        <taxon>Arachnida</taxon>
        <taxon>Araneae</taxon>
        <taxon>Araneomorphae</taxon>
        <taxon>Entelegynae</taxon>
        <taxon>Eresoidea</taxon>
        <taxon>Eresidae</taxon>
        <taxon>Stegodyphus</taxon>
    </lineage>
</organism>
<dbReference type="Proteomes" id="UP000054359">
    <property type="component" value="Unassembled WGS sequence"/>
</dbReference>
<keyword evidence="2" id="KW-1185">Reference proteome</keyword>
<evidence type="ECO:0000313" key="2">
    <source>
        <dbReference type="Proteomes" id="UP000054359"/>
    </source>
</evidence>